<protein>
    <submittedName>
        <fullName evidence="5">Reverse transcriptase domain-containing protein</fullName>
    </submittedName>
</protein>
<keyword evidence="5" id="KW-0695">RNA-directed DNA polymerase</keyword>
<keyword evidence="5" id="KW-0808">Transferase</keyword>
<evidence type="ECO:0000256" key="2">
    <source>
        <dbReference type="SAM" id="MobiDB-lite"/>
    </source>
</evidence>
<dbReference type="InterPro" id="IPR043502">
    <property type="entry name" value="DNA/RNA_pol_sf"/>
</dbReference>
<feature type="region of interest" description="Disordered" evidence="2">
    <location>
        <begin position="197"/>
        <end position="216"/>
    </location>
</feature>
<dbReference type="SUPFAM" id="SSF56672">
    <property type="entry name" value="DNA/RNA polymerases"/>
    <property type="match status" value="1"/>
</dbReference>
<dbReference type="PANTHER" id="PTHR37984:SF5">
    <property type="entry name" value="PROTEIN NYNRIN-LIKE"/>
    <property type="match status" value="1"/>
</dbReference>
<comment type="caution">
    <text evidence="5">The sequence shown here is derived from an EMBL/GenBank/DDBJ whole genome shotgun (WGS) entry which is preliminary data.</text>
</comment>
<feature type="compositionally biased region" description="Basic and acidic residues" evidence="2">
    <location>
        <begin position="85"/>
        <end position="98"/>
    </location>
</feature>
<feature type="region of interest" description="Disordered" evidence="2">
    <location>
        <begin position="81"/>
        <end position="114"/>
    </location>
</feature>
<keyword evidence="5" id="KW-0548">Nucleotidyltransferase</keyword>
<proteinExistence type="predicted"/>
<dbReference type="PANTHER" id="PTHR37984">
    <property type="entry name" value="PROTEIN CBG26694"/>
    <property type="match status" value="1"/>
</dbReference>
<dbReference type="Gene3D" id="3.30.70.270">
    <property type="match status" value="1"/>
</dbReference>
<accession>A0A699HHV4</accession>
<evidence type="ECO:0000313" key="5">
    <source>
        <dbReference type="EMBL" id="GEY22124.1"/>
    </source>
</evidence>
<feature type="domain" description="Retrotransposon gag" evidence="3">
    <location>
        <begin position="7"/>
        <end position="72"/>
    </location>
</feature>
<dbReference type="InterPro" id="IPR050951">
    <property type="entry name" value="Retrovirus_Pol_polyprotein"/>
</dbReference>
<name>A0A699HHV4_TANCI</name>
<dbReference type="InterPro" id="IPR005162">
    <property type="entry name" value="Retrotrans_gag_dom"/>
</dbReference>
<dbReference type="AlphaFoldDB" id="A0A699HHV4"/>
<reference evidence="5" key="1">
    <citation type="journal article" date="2019" name="Sci. Rep.">
        <title>Draft genome of Tanacetum cinerariifolium, the natural source of mosquito coil.</title>
        <authorList>
            <person name="Yamashiro T."/>
            <person name="Shiraishi A."/>
            <person name="Satake H."/>
            <person name="Nakayama K."/>
        </authorList>
    </citation>
    <scope>NUCLEOTIDE SEQUENCE</scope>
</reference>
<dbReference type="EMBL" id="BKCJ010161006">
    <property type="protein sequence ID" value="GEY22124.1"/>
    <property type="molecule type" value="Genomic_DNA"/>
</dbReference>
<keyword evidence="1" id="KW-0511">Multifunctional enzyme</keyword>
<sequence>MPTWCHMFKSTLTGNAKVWFDDLPTDSIDSYDDLKKAFLENYLQQKKCIKYPIELHNIKQCDGESTEDFVRRKAVALNKRAQIKQSKETTQGDKERRNLQKGQSISYPHDEEKGTEGPVIIEAEIGGHCIHRIYVDGESASEILYEQCFNRLRLKIKNQLVLATTLLIGFSSEVIWPIGQIQLQTRSQETASSFINSSRNAEAPSRMRSNYPKKQQVGPTGILGYDRRPKAHCRTPLKRGGRMLFEEGMFLGYKINTKGLKVCLDNVDVVLSLPSPKCLNDVQKLNGKLASLNRFLAKSTEKSLPFFKTLKKCTKKSDFHWTTKAEEAFKQMKQLIAELPMLTTPMEKEELIVYLAAAKATVSAVLMTEREAKQRPIYFVTRALRGPEINYTSMEKLVLALNQLWALVKEYLSIRLATSEKEMELWVELKRLYEPDPEDQLWTLTRNF</sequence>
<evidence type="ECO:0000256" key="1">
    <source>
        <dbReference type="ARBA" id="ARBA00023268"/>
    </source>
</evidence>
<feature type="non-terminal residue" evidence="5">
    <location>
        <position position="448"/>
    </location>
</feature>
<feature type="domain" description="Reverse transcriptase/retrotransposon-derived protein RNase H-like" evidence="4">
    <location>
        <begin position="321"/>
        <end position="412"/>
    </location>
</feature>
<dbReference type="InterPro" id="IPR043128">
    <property type="entry name" value="Rev_trsase/Diguanyl_cyclase"/>
</dbReference>
<dbReference type="Pfam" id="PF17919">
    <property type="entry name" value="RT_RNaseH_2"/>
    <property type="match status" value="1"/>
</dbReference>
<evidence type="ECO:0000259" key="4">
    <source>
        <dbReference type="Pfam" id="PF17919"/>
    </source>
</evidence>
<gene>
    <name evidence="5" type="ORF">Tci_394098</name>
</gene>
<organism evidence="5">
    <name type="scientific">Tanacetum cinerariifolium</name>
    <name type="common">Dalmatian daisy</name>
    <name type="synonym">Chrysanthemum cinerariifolium</name>
    <dbReference type="NCBI Taxonomy" id="118510"/>
    <lineage>
        <taxon>Eukaryota</taxon>
        <taxon>Viridiplantae</taxon>
        <taxon>Streptophyta</taxon>
        <taxon>Embryophyta</taxon>
        <taxon>Tracheophyta</taxon>
        <taxon>Spermatophyta</taxon>
        <taxon>Magnoliopsida</taxon>
        <taxon>eudicotyledons</taxon>
        <taxon>Gunneridae</taxon>
        <taxon>Pentapetalae</taxon>
        <taxon>asterids</taxon>
        <taxon>campanulids</taxon>
        <taxon>Asterales</taxon>
        <taxon>Asteraceae</taxon>
        <taxon>Asteroideae</taxon>
        <taxon>Anthemideae</taxon>
        <taxon>Anthemidinae</taxon>
        <taxon>Tanacetum</taxon>
    </lineage>
</organism>
<dbReference type="InterPro" id="IPR041577">
    <property type="entry name" value="RT_RNaseH_2"/>
</dbReference>
<dbReference type="GO" id="GO:0003964">
    <property type="term" value="F:RNA-directed DNA polymerase activity"/>
    <property type="evidence" value="ECO:0007669"/>
    <property type="project" value="UniProtKB-KW"/>
</dbReference>
<dbReference type="Pfam" id="PF03732">
    <property type="entry name" value="Retrotrans_gag"/>
    <property type="match status" value="1"/>
</dbReference>
<evidence type="ECO:0000259" key="3">
    <source>
        <dbReference type="Pfam" id="PF03732"/>
    </source>
</evidence>